<keyword evidence="4" id="KW-0812">Transmembrane</keyword>
<dbReference type="Gene3D" id="3.90.550.10">
    <property type="entry name" value="Spore Coat Polysaccharide Biosynthesis Protein SpsA, Chain A"/>
    <property type="match status" value="1"/>
</dbReference>
<dbReference type="EMBL" id="MFZO01000047">
    <property type="protein sequence ID" value="OGK23481.1"/>
    <property type="molecule type" value="Genomic_DNA"/>
</dbReference>
<organism evidence="6 7">
    <name type="scientific">Candidatus Roizmanbacteria bacterium RIFCSPHIGHO2_02_FULL_38_11</name>
    <dbReference type="NCBI Taxonomy" id="1802039"/>
    <lineage>
        <taxon>Bacteria</taxon>
        <taxon>Candidatus Roizmaniibacteriota</taxon>
    </lineage>
</organism>
<dbReference type="PANTHER" id="PTHR43630">
    <property type="entry name" value="POLY-BETA-1,6-N-ACETYL-D-GLUCOSAMINE SYNTHASE"/>
    <property type="match status" value="1"/>
</dbReference>
<keyword evidence="2" id="KW-0328">Glycosyltransferase</keyword>
<keyword evidence="4" id="KW-1133">Transmembrane helix</keyword>
<dbReference type="InterPro" id="IPR029044">
    <property type="entry name" value="Nucleotide-diphossugar_trans"/>
</dbReference>
<comment type="similarity">
    <text evidence="1">Belongs to the glycosyltransferase 2 family.</text>
</comment>
<feature type="transmembrane region" description="Helical" evidence="4">
    <location>
        <begin position="252"/>
        <end position="274"/>
    </location>
</feature>
<comment type="caution">
    <text evidence="6">The sequence shown here is derived from an EMBL/GenBank/DDBJ whole genome shotgun (WGS) entry which is preliminary data.</text>
</comment>
<sequence length="305" mass="35667">MNKKKFTVTIGIPVYNEENNIKYLLESLLKQSEKNVFIEKIIVISDASTDKTNEIISSINNPSVQIIVNKIREGQINIQNKIFSLVNSDVVVLFEADTCPKDDMFLEELLKPLMFNKQLEFLQGNPQPLPPMNFFEKILYAQDASFYKFVKDLGHPEEIFISGGAGRAFSKKVYKNLVWPKNVPEDSFAFFWLKKNNIKMAFRQNAICYYRLPQSLEDYLIKKQKVIAGQITLNKNFSNLLNNQQNSFSKFLLLKVALYFLFTHPILFFSYLLIKLIEKMRIKKEKFSDLWKYPYSTKALFQIKT</sequence>
<dbReference type="Pfam" id="PF00535">
    <property type="entry name" value="Glycos_transf_2"/>
    <property type="match status" value="1"/>
</dbReference>
<dbReference type="InterPro" id="IPR001173">
    <property type="entry name" value="Glyco_trans_2-like"/>
</dbReference>
<protein>
    <recommendedName>
        <fullName evidence="5">Glycosyltransferase 2-like domain-containing protein</fullName>
    </recommendedName>
</protein>
<accession>A0A1F7GX28</accession>
<proteinExistence type="inferred from homology"/>
<dbReference type="CDD" id="cd00761">
    <property type="entry name" value="Glyco_tranf_GTA_type"/>
    <property type="match status" value="1"/>
</dbReference>
<evidence type="ECO:0000259" key="5">
    <source>
        <dbReference type="Pfam" id="PF00535"/>
    </source>
</evidence>
<evidence type="ECO:0000256" key="1">
    <source>
        <dbReference type="ARBA" id="ARBA00006739"/>
    </source>
</evidence>
<evidence type="ECO:0000256" key="3">
    <source>
        <dbReference type="ARBA" id="ARBA00022679"/>
    </source>
</evidence>
<evidence type="ECO:0000256" key="2">
    <source>
        <dbReference type="ARBA" id="ARBA00022676"/>
    </source>
</evidence>
<evidence type="ECO:0000313" key="7">
    <source>
        <dbReference type="Proteomes" id="UP000177913"/>
    </source>
</evidence>
<dbReference type="SUPFAM" id="SSF53448">
    <property type="entry name" value="Nucleotide-diphospho-sugar transferases"/>
    <property type="match status" value="1"/>
</dbReference>
<dbReference type="PANTHER" id="PTHR43630:SF1">
    <property type="entry name" value="POLY-BETA-1,6-N-ACETYL-D-GLUCOSAMINE SYNTHASE"/>
    <property type="match status" value="1"/>
</dbReference>
<feature type="domain" description="Glycosyltransferase 2-like" evidence="5">
    <location>
        <begin position="9"/>
        <end position="174"/>
    </location>
</feature>
<name>A0A1F7GX28_9BACT</name>
<reference evidence="6 7" key="1">
    <citation type="journal article" date="2016" name="Nat. Commun.">
        <title>Thousands of microbial genomes shed light on interconnected biogeochemical processes in an aquifer system.</title>
        <authorList>
            <person name="Anantharaman K."/>
            <person name="Brown C.T."/>
            <person name="Hug L.A."/>
            <person name="Sharon I."/>
            <person name="Castelle C.J."/>
            <person name="Probst A.J."/>
            <person name="Thomas B.C."/>
            <person name="Singh A."/>
            <person name="Wilkins M.J."/>
            <person name="Karaoz U."/>
            <person name="Brodie E.L."/>
            <person name="Williams K.H."/>
            <person name="Hubbard S.S."/>
            <person name="Banfield J.F."/>
        </authorList>
    </citation>
    <scope>NUCLEOTIDE SEQUENCE [LARGE SCALE GENOMIC DNA]</scope>
</reference>
<gene>
    <name evidence="6" type="ORF">A3C25_02330</name>
</gene>
<dbReference type="GO" id="GO:0016757">
    <property type="term" value="F:glycosyltransferase activity"/>
    <property type="evidence" value="ECO:0007669"/>
    <property type="project" value="UniProtKB-KW"/>
</dbReference>
<evidence type="ECO:0000313" key="6">
    <source>
        <dbReference type="EMBL" id="OGK23481.1"/>
    </source>
</evidence>
<keyword evidence="4" id="KW-0472">Membrane</keyword>
<dbReference type="Proteomes" id="UP000177913">
    <property type="component" value="Unassembled WGS sequence"/>
</dbReference>
<dbReference type="AlphaFoldDB" id="A0A1F7GX28"/>
<keyword evidence="3" id="KW-0808">Transferase</keyword>
<evidence type="ECO:0000256" key="4">
    <source>
        <dbReference type="SAM" id="Phobius"/>
    </source>
</evidence>